<sequence length="71" mass="7625">MAMPNDIVKLSAEEYQALIAARAERDALRGAGDMSEALRVLSSEDSTGLSANVATPLKTRWVGGARGRRKH</sequence>
<proteinExistence type="predicted"/>
<comment type="caution">
    <text evidence="1">The sequence shown here is derived from an EMBL/GenBank/DDBJ whole genome shotgun (WGS) entry which is preliminary data.</text>
</comment>
<dbReference type="EMBL" id="LOXM01000304">
    <property type="protein sequence ID" value="KVG51724.1"/>
    <property type="molecule type" value="Genomic_DNA"/>
</dbReference>
<organism evidence="1 2">
    <name type="scientific">Burkholderia ubonensis</name>
    <dbReference type="NCBI Taxonomy" id="101571"/>
    <lineage>
        <taxon>Bacteria</taxon>
        <taxon>Pseudomonadati</taxon>
        <taxon>Pseudomonadota</taxon>
        <taxon>Betaproteobacteria</taxon>
        <taxon>Burkholderiales</taxon>
        <taxon>Burkholderiaceae</taxon>
        <taxon>Burkholderia</taxon>
        <taxon>Burkholderia cepacia complex</taxon>
    </lineage>
</organism>
<dbReference type="Proteomes" id="UP000064029">
    <property type="component" value="Unassembled WGS sequence"/>
</dbReference>
<name>A0A124R6E7_9BURK</name>
<reference evidence="1 2" key="1">
    <citation type="submission" date="2015-11" db="EMBL/GenBank/DDBJ databases">
        <title>Expanding the genomic diversity of Burkholderia species for the development of highly accurate diagnostics.</title>
        <authorList>
            <person name="Sahl J."/>
            <person name="Keim P."/>
            <person name="Wagner D."/>
        </authorList>
    </citation>
    <scope>NUCLEOTIDE SEQUENCE [LARGE SCALE GENOMIC DNA]</scope>
    <source>
        <strain evidence="1 2">MSMB2036</strain>
    </source>
</reference>
<protein>
    <submittedName>
        <fullName evidence="1">Uncharacterized protein</fullName>
    </submittedName>
</protein>
<gene>
    <name evidence="1" type="ORF">WJ33_11170</name>
</gene>
<accession>A0A124R6E7</accession>
<evidence type="ECO:0000313" key="1">
    <source>
        <dbReference type="EMBL" id="KVG51724.1"/>
    </source>
</evidence>
<evidence type="ECO:0000313" key="2">
    <source>
        <dbReference type="Proteomes" id="UP000064029"/>
    </source>
</evidence>
<dbReference type="AlphaFoldDB" id="A0A124R6E7"/>